<accession>A0A5C6E9Q1</accession>
<organism evidence="1 2">
    <name type="scientific">Rubripirellula tenax</name>
    <dbReference type="NCBI Taxonomy" id="2528015"/>
    <lineage>
        <taxon>Bacteria</taxon>
        <taxon>Pseudomonadati</taxon>
        <taxon>Planctomycetota</taxon>
        <taxon>Planctomycetia</taxon>
        <taxon>Pirellulales</taxon>
        <taxon>Pirellulaceae</taxon>
        <taxon>Rubripirellula</taxon>
    </lineage>
</organism>
<evidence type="ECO:0000313" key="2">
    <source>
        <dbReference type="Proteomes" id="UP000318288"/>
    </source>
</evidence>
<dbReference type="EMBL" id="SJPW01000010">
    <property type="protein sequence ID" value="TWU44657.1"/>
    <property type="molecule type" value="Genomic_DNA"/>
</dbReference>
<keyword evidence="2" id="KW-1185">Reference proteome</keyword>
<comment type="caution">
    <text evidence="1">The sequence shown here is derived from an EMBL/GenBank/DDBJ whole genome shotgun (WGS) entry which is preliminary data.</text>
</comment>
<gene>
    <name evidence="1" type="ORF">Poly51_59260</name>
</gene>
<dbReference type="RefSeq" id="WP_146462317.1">
    <property type="nucleotide sequence ID" value="NZ_SJPW01000010.1"/>
</dbReference>
<evidence type="ECO:0000313" key="1">
    <source>
        <dbReference type="EMBL" id="TWU44657.1"/>
    </source>
</evidence>
<name>A0A5C6E9Q1_9BACT</name>
<protein>
    <submittedName>
        <fullName evidence="1">Uncharacterized protein</fullName>
    </submittedName>
</protein>
<dbReference type="Proteomes" id="UP000318288">
    <property type="component" value="Unassembled WGS sequence"/>
</dbReference>
<dbReference type="AlphaFoldDB" id="A0A5C6E9Q1"/>
<sequence>MVIASSVHSASVTRRHPISSTTIPRNDASINLGLSRLRTYSSQHISAPVRAWASAHQSERIARLAFGPAGDASVIVLTKGCEHHTPPDVIAILLQRTF</sequence>
<reference evidence="1 2" key="1">
    <citation type="submission" date="2019-02" db="EMBL/GenBank/DDBJ databases">
        <title>Deep-cultivation of Planctomycetes and their phenomic and genomic characterization uncovers novel biology.</title>
        <authorList>
            <person name="Wiegand S."/>
            <person name="Jogler M."/>
            <person name="Boedeker C."/>
            <person name="Pinto D."/>
            <person name="Vollmers J."/>
            <person name="Rivas-Marin E."/>
            <person name="Kohn T."/>
            <person name="Peeters S.H."/>
            <person name="Heuer A."/>
            <person name="Rast P."/>
            <person name="Oberbeckmann S."/>
            <person name="Bunk B."/>
            <person name="Jeske O."/>
            <person name="Meyerdierks A."/>
            <person name="Storesund J.E."/>
            <person name="Kallscheuer N."/>
            <person name="Luecker S."/>
            <person name="Lage O.M."/>
            <person name="Pohl T."/>
            <person name="Merkel B.J."/>
            <person name="Hornburger P."/>
            <person name="Mueller R.-W."/>
            <person name="Bruemmer F."/>
            <person name="Labrenz M."/>
            <person name="Spormann A.M."/>
            <person name="Op Den Camp H."/>
            <person name="Overmann J."/>
            <person name="Amann R."/>
            <person name="Jetten M.S.M."/>
            <person name="Mascher T."/>
            <person name="Medema M.H."/>
            <person name="Devos D.P."/>
            <person name="Kaster A.-K."/>
            <person name="Ovreas L."/>
            <person name="Rohde M."/>
            <person name="Galperin M.Y."/>
            <person name="Jogler C."/>
        </authorList>
    </citation>
    <scope>NUCLEOTIDE SEQUENCE [LARGE SCALE GENOMIC DNA]</scope>
    <source>
        <strain evidence="1 2">Poly51</strain>
    </source>
</reference>
<proteinExistence type="predicted"/>